<evidence type="ECO:0000313" key="10">
    <source>
        <dbReference type="EMBL" id="KAF5832037.1"/>
    </source>
</evidence>
<keyword evidence="4" id="KW-0547">Nucleotide-binding</keyword>
<evidence type="ECO:0000256" key="2">
    <source>
        <dbReference type="ARBA" id="ARBA00012906"/>
    </source>
</evidence>
<accession>A0ABQ7GBQ0</accession>
<evidence type="ECO:0000313" key="11">
    <source>
        <dbReference type="Proteomes" id="UP000815325"/>
    </source>
</evidence>
<comment type="caution">
    <text evidence="10">The sequence shown here is derived from an EMBL/GenBank/DDBJ whole genome shotgun (WGS) entry which is preliminary data.</text>
</comment>
<keyword evidence="5 10" id="KW-0418">Kinase</keyword>
<dbReference type="CDD" id="cd02020">
    <property type="entry name" value="CMPK"/>
    <property type="match status" value="1"/>
</dbReference>
<evidence type="ECO:0000256" key="1">
    <source>
        <dbReference type="ARBA" id="ARBA00009427"/>
    </source>
</evidence>
<comment type="catalytic activity">
    <reaction evidence="7">
        <text>dCMP + ATP = dCDP + ADP</text>
        <dbReference type="Rhea" id="RHEA:25094"/>
        <dbReference type="ChEBI" id="CHEBI:30616"/>
        <dbReference type="ChEBI" id="CHEBI:57566"/>
        <dbReference type="ChEBI" id="CHEBI:58593"/>
        <dbReference type="ChEBI" id="CHEBI:456216"/>
        <dbReference type="EC" id="2.7.4.25"/>
    </reaction>
</comment>
<keyword evidence="3" id="KW-0808">Transferase</keyword>
<dbReference type="Pfam" id="PF02224">
    <property type="entry name" value="Cytidylate_kin"/>
    <property type="match status" value="1"/>
</dbReference>
<dbReference type="EMBL" id="MU069902">
    <property type="protein sequence ID" value="KAF5832037.1"/>
    <property type="molecule type" value="Genomic_DNA"/>
</dbReference>
<evidence type="ECO:0000256" key="3">
    <source>
        <dbReference type="ARBA" id="ARBA00022679"/>
    </source>
</evidence>
<evidence type="ECO:0000256" key="4">
    <source>
        <dbReference type="ARBA" id="ARBA00022741"/>
    </source>
</evidence>
<dbReference type="Proteomes" id="UP000815325">
    <property type="component" value="Unassembled WGS sequence"/>
</dbReference>
<protein>
    <recommendedName>
        <fullName evidence="2">(d)CMP kinase</fullName>
        <ecNumber evidence="2">2.7.4.25</ecNumber>
    </recommendedName>
</protein>
<dbReference type="SUPFAM" id="SSF52540">
    <property type="entry name" value="P-loop containing nucleoside triphosphate hydrolases"/>
    <property type="match status" value="1"/>
</dbReference>
<comment type="similarity">
    <text evidence="1">Belongs to the cytidylate kinase family. Type 1 subfamily.</text>
</comment>
<dbReference type="HAMAP" id="MF_00238">
    <property type="entry name" value="Cytidyl_kinase_type1"/>
    <property type="match status" value="1"/>
</dbReference>
<proteinExistence type="inferred from homology"/>
<evidence type="ECO:0000256" key="6">
    <source>
        <dbReference type="ARBA" id="ARBA00022840"/>
    </source>
</evidence>
<keyword evidence="11" id="KW-1185">Reference proteome</keyword>
<dbReference type="InterPro" id="IPR003136">
    <property type="entry name" value="Cytidylate_kin"/>
</dbReference>
<dbReference type="EC" id="2.7.4.25" evidence="2"/>
<keyword evidence="6" id="KW-0067">ATP-binding</keyword>
<name>A0ABQ7GBQ0_DUNSA</name>
<dbReference type="GO" id="GO:0016301">
    <property type="term" value="F:kinase activity"/>
    <property type="evidence" value="ECO:0007669"/>
    <property type="project" value="UniProtKB-KW"/>
</dbReference>
<reference evidence="10" key="1">
    <citation type="submission" date="2017-08" db="EMBL/GenBank/DDBJ databases">
        <authorList>
            <person name="Polle J.E."/>
            <person name="Barry K."/>
            <person name="Cushman J."/>
            <person name="Schmutz J."/>
            <person name="Tran D."/>
            <person name="Hathwaick L.T."/>
            <person name="Yim W.C."/>
            <person name="Jenkins J."/>
            <person name="Mckie-Krisberg Z.M."/>
            <person name="Prochnik S."/>
            <person name="Lindquist E."/>
            <person name="Dockter R.B."/>
            <person name="Adam C."/>
            <person name="Molina H."/>
            <person name="Bunkerborg J."/>
            <person name="Jin E."/>
            <person name="Buchheim M."/>
            <person name="Magnuson J."/>
        </authorList>
    </citation>
    <scope>NUCLEOTIDE SEQUENCE</scope>
    <source>
        <strain evidence="10">CCAP 19/18</strain>
    </source>
</reference>
<dbReference type="InterPro" id="IPR027417">
    <property type="entry name" value="P-loop_NTPase"/>
</dbReference>
<sequence>MQASNKLLAHSKRACQLMHTTGRRPAQSVRAMSAQAVQNKPVTIAVDGPAASGKGTLSRNLAKELRLAHLDTGALYRAVGYKTLQAGVPFDDEARIEQLAQSIEASDLASPELRSEATGAAASKVSTLMRVRAAVGEFPKQFAENPPPGSSGAVLDGRDVGTVLLPNATLKLFITASDEVRAQRRLDELKSRGGNLEGVTFEKVLQDMRERDRRDRERAAAPLKAADDAVIIDTSNMNEAQVMDASIAEVKRACPWLLEQSSVGSSS</sequence>
<dbReference type="NCBIfam" id="TIGR00017">
    <property type="entry name" value="cmk"/>
    <property type="match status" value="1"/>
</dbReference>
<evidence type="ECO:0000256" key="8">
    <source>
        <dbReference type="ARBA" id="ARBA00048478"/>
    </source>
</evidence>
<comment type="catalytic activity">
    <reaction evidence="8">
        <text>CMP + ATP = CDP + ADP</text>
        <dbReference type="Rhea" id="RHEA:11600"/>
        <dbReference type="ChEBI" id="CHEBI:30616"/>
        <dbReference type="ChEBI" id="CHEBI:58069"/>
        <dbReference type="ChEBI" id="CHEBI:60377"/>
        <dbReference type="ChEBI" id="CHEBI:456216"/>
        <dbReference type="EC" id="2.7.4.25"/>
    </reaction>
</comment>
<evidence type="ECO:0000259" key="9">
    <source>
        <dbReference type="Pfam" id="PF02224"/>
    </source>
</evidence>
<gene>
    <name evidence="10" type="ORF">DUNSADRAFT_12217</name>
</gene>
<evidence type="ECO:0000256" key="5">
    <source>
        <dbReference type="ARBA" id="ARBA00022777"/>
    </source>
</evidence>
<dbReference type="Gene3D" id="3.40.50.300">
    <property type="entry name" value="P-loop containing nucleotide triphosphate hydrolases"/>
    <property type="match status" value="1"/>
</dbReference>
<feature type="domain" description="Cytidylate kinase" evidence="9">
    <location>
        <begin position="44"/>
        <end position="251"/>
    </location>
</feature>
<organism evidence="10 11">
    <name type="scientific">Dunaliella salina</name>
    <name type="common">Green alga</name>
    <name type="synonym">Protococcus salinus</name>
    <dbReference type="NCBI Taxonomy" id="3046"/>
    <lineage>
        <taxon>Eukaryota</taxon>
        <taxon>Viridiplantae</taxon>
        <taxon>Chlorophyta</taxon>
        <taxon>core chlorophytes</taxon>
        <taxon>Chlorophyceae</taxon>
        <taxon>CS clade</taxon>
        <taxon>Chlamydomonadales</taxon>
        <taxon>Dunaliellaceae</taxon>
        <taxon>Dunaliella</taxon>
    </lineage>
</organism>
<evidence type="ECO:0000256" key="7">
    <source>
        <dbReference type="ARBA" id="ARBA00047615"/>
    </source>
</evidence>
<dbReference type="InterPro" id="IPR011994">
    <property type="entry name" value="Cytidylate_kinase_dom"/>
</dbReference>